<keyword evidence="3" id="KW-0238">DNA-binding</keyword>
<evidence type="ECO:0000313" key="8">
    <source>
        <dbReference type="EMBL" id="MED6184052.1"/>
    </source>
</evidence>
<reference evidence="8 9" key="1">
    <citation type="journal article" date="2023" name="Plants (Basel)">
        <title>Bridging the Gap: Combining Genomics and Transcriptomics Approaches to Understand Stylosanthes scabra, an Orphan Legume from the Brazilian Caatinga.</title>
        <authorList>
            <person name="Ferreira-Neto J.R.C."/>
            <person name="da Silva M.D."/>
            <person name="Binneck E."/>
            <person name="de Melo N.F."/>
            <person name="da Silva R.H."/>
            <person name="de Melo A.L.T.M."/>
            <person name="Pandolfi V."/>
            <person name="Bustamante F.O."/>
            <person name="Brasileiro-Vidal A.C."/>
            <person name="Benko-Iseppon A.M."/>
        </authorList>
    </citation>
    <scope>NUCLEOTIDE SEQUENCE [LARGE SCALE GENOMIC DNA]</scope>
    <source>
        <tissue evidence="8">Leaves</tissue>
    </source>
</reference>
<dbReference type="InterPro" id="IPR005333">
    <property type="entry name" value="Transcription_factor_TCP"/>
</dbReference>
<dbReference type="EMBL" id="JASCZI010181498">
    <property type="protein sequence ID" value="MED6184052.1"/>
    <property type="molecule type" value="Genomic_DNA"/>
</dbReference>
<keyword evidence="9" id="KW-1185">Reference proteome</keyword>
<comment type="subcellular location">
    <subcellularLocation>
        <location evidence="1">Nucleus</location>
    </subcellularLocation>
</comment>
<evidence type="ECO:0000256" key="4">
    <source>
        <dbReference type="ARBA" id="ARBA00023163"/>
    </source>
</evidence>
<evidence type="ECO:0000256" key="1">
    <source>
        <dbReference type="ARBA" id="ARBA00004123"/>
    </source>
</evidence>
<dbReference type="PROSITE" id="PS51369">
    <property type="entry name" value="TCP"/>
    <property type="match status" value="1"/>
</dbReference>
<proteinExistence type="predicted"/>
<dbReference type="Proteomes" id="UP001341840">
    <property type="component" value="Unassembled WGS sequence"/>
</dbReference>
<evidence type="ECO:0000313" key="9">
    <source>
        <dbReference type="Proteomes" id="UP001341840"/>
    </source>
</evidence>
<protein>
    <recommendedName>
        <fullName evidence="7">TCP domain-containing protein</fullName>
    </recommendedName>
</protein>
<evidence type="ECO:0000256" key="6">
    <source>
        <dbReference type="SAM" id="MobiDB-lite"/>
    </source>
</evidence>
<evidence type="ECO:0000259" key="7">
    <source>
        <dbReference type="PROSITE" id="PS51369"/>
    </source>
</evidence>
<evidence type="ECO:0000256" key="5">
    <source>
        <dbReference type="ARBA" id="ARBA00023242"/>
    </source>
</evidence>
<sequence>MASMKNDNDQSSVVPFSSSSSLLSGQNERSMAIAPMTANKGTSTTRRRGDRHIKVDGRERRVRMSIPCASFLFQLTRELNNKTDGETIEWLLRHAEPAIIAATGHGVPPTIRPAAAGDNPISSVAVAPPPPPPPSEDNVNFGAANNKDIDDDDMQGAKDDEPLFPVSDDFDLLGNPIYWDFNLQ</sequence>
<feature type="region of interest" description="Disordered" evidence="6">
    <location>
        <begin position="118"/>
        <end position="166"/>
    </location>
</feature>
<dbReference type="Pfam" id="PF03634">
    <property type="entry name" value="TCP"/>
    <property type="match status" value="1"/>
</dbReference>
<keyword evidence="5" id="KW-0539">Nucleus</keyword>
<evidence type="ECO:0000256" key="3">
    <source>
        <dbReference type="ARBA" id="ARBA00023125"/>
    </source>
</evidence>
<feature type="compositionally biased region" description="Low complexity" evidence="6">
    <location>
        <begin position="11"/>
        <end position="24"/>
    </location>
</feature>
<name>A0ABU6WE54_9FABA</name>
<gene>
    <name evidence="8" type="ORF">PIB30_043638</name>
</gene>
<dbReference type="PANTHER" id="PTHR31072">
    <property type="entry name" value="TRANSCRIPTION FACTOR TCP4-RELATED"/>
    <property type="match status" value="1"/>
</dbReference>
<evidence type="ECO:0000256" key="2">
    <source>
        <dbReference type="ARBA" id="ARBA00023015"/>
    </source>
</evidence>
<comment type="caution">
    <text evidence="8">The sequence shown here is derived from an EMBL/GenBank/DDBJ whole genome shotgun (WGS) entry which is preliminary data.</text>
</comment>
<organism evidence="8 9">
    <name type="scientific">Stylosanthes scabra</name>
    <dbReference type="NCBI Taxonomy" id="79078"/>
    <lineage>
        <taxon>Eukaryota</taxon>
        <taxon>Viridiplantae</taxon>
        <taxon>Streptophyta</taxon>
        <taxon>Embryophyta</taxon>
        <taxon>Tracheophyta</taxon>
        <taxon>Spermatophyta</taxon>
        <taxon>Magnoliopsida</taxon>
        <taxon>eudicotyledons</taxon>
        <taxon>Gunneridae</taxon>
        <taxon>Pentapetalae</taxon>
        <taxon>rosids</taxon>
        <taxon>fabids</taxon>
        <taxon>Fabales</taxon>
        <taxon>Fabaceae</taxon>
        <taxon>Papilionoideae</taxon>
        <taxon>50 kb inversion clade</taxon>
        <taxon>dalbergioids sensu lato</taxon>
        <taxon>Dalbergieae</taxon>
        <taxon>Pterocarpus clade</taxon>
        <taxon>Stylosanthes</taxon>
    </lineage>
</organism>
<keyword evidence="4" id="KW-0804">Transcription</keyword>
<feature type="region of interest" description="Disordered" evidence="6">
    <location>
        <begin position="1"/>
        <end position="50"/>
    </location>
</feature>
<dbReference type="InterPro" id="IPR017887">
    <property type="entry name" value="TF_TCP_subgr"/>
</dbReference>
<accession>A0ABU6WE54</accession>
<feature type="domain" description="TCP" evidence="7">
    <location>
        <begin position="48"/>
        <end position="102"/>
    </location>
</feature>
<dbReference type="PANTHER" id="PTHR31072:SF123">
    <property type="entry name" value="TCP DOMAIN-CONTAINING PROTEIN"/>
    <property type="match status" value="1"/>
</dbReference>
<keyword evidence="2" id="KW-0805">Transcription regulation</keyword>